<evidence type="ECO:0000313" key="6">
    <source>
        <dbReference type="EMBL" id="GBC01835.1"/>
    </source>
</evidence>
<reference evidence="6 8" key="1">
    <citation type="submission" date="2017-11" db="EMBL/GenBank/DDBJ databases">
        <title>The genome of Rhizophagus clarus HR1 reveals common genetic basis of auxotrophy among arbuscular mycorrhizal fungi.</title>
        <authorList>
            <person name="Kobayashi Y."/>
        </authorList>
    </citation>
    <scope>NUCLEOTIDE SEQUENCE [LARGE SCALE GENOMIC DNA]</scope>
    <source>
        <strain evidence="6 8">HR1</strain>
    </source>
</reference>
<evidence type="ECO:0000256" key="4">
    <source>
        <dbReference type="ARBA" id="ARBA00023136"/>
    </source>
</evidence>
<keyword evidence="8" id="KW-1185">Reference proteome</keyword>
<comment type="caution">
    <text evidence="6">The sequence shown here is derived from an EMBL/GenBank/DDBJ whole genome shotgun (WGS) entry which is preliminary data.</text>
</comment>
<dbReference type="OrthoDB" id="262547at2759"/>
<evidence type="ECO:0000256" key="3">
    <source>
        <dbReference type="ARBA" id="ARBA00022989"/>
    </source>
</evidence>
<dbReference type="AlphaFoldDB" id="A0A2Z6RU74"/>
<protein>
    <submittedName>
        <fullName evidence="7">Zinc transporter ZupT</fullName>
    </submittedName>
</protein>
<keyword evidence="3 5" id="KW-1133">Transmembrane helix</keyword>
<feature type="transmembrane region" description="Helical" evidence="5">
    <location>
        <begin position="15"/>
        <end position="35"/>
    </location>
</feature>
<proteinExistence type="predicted"/>
<evidence type="ECO:0000256" key="2">
    <source>
        <dbReference type="ARBA" id="ARBA00022692"/>
    </source>
</evidence>
<organism evidence="6 8">
    <name type="scientific">Rhizophagus clarus</name>
    <dbReference type="NCBI Taxonomy" id="94130"/>
    <lineage>
        <taxon>Eukaryota</taxon>
        <taxon>Fungi</taxon>
        <taxon>Fungi incertae sedis</taxon>
        <taxon>Mucoromycota</taxon>
        <taxon>Glomeromycotina</taxon>
        <taxon>Glomeromycetes</taxon>
        <taxon>Glomerales</taxon>
        <taxon>Glomeraceae</taxon>
        <taxon>Rhizophagus</taxon>
    </lineage>
</organism>
<dbReference type="Proteomes" id="UP000615446">
    <property type="component" value="Unassembled WGS sequence"/>
</dbReference>
<evidence type="ECO:0000313" key="8">
    <source>
        <dbReference type="Proteomes" id="UP000247702"/>
    </source>
</evidence>
<dbReference type="GO" id="GO:0005385">
    <property type="term" value="F:zinc ion transmembrane transporter activity"/>
    <property type="evidence" value="ECO:0007669"/>
    <property type="project" value="TreeGrafter"/>
</dbReference>
<dbReference type="PANTHER" id="PTHR11040:SF210">
    <property type="entry name" value="ZINC-REGULATED TRANSPORTER 3"/>
    <property type="match status" value="1"/>
</dbReference>
<feature type="transmembrane region" description="Helical" evidence="5">
    <location>
        <begin position="350"/>
        <end position="369"/>
    </location>
</feature>
<dbReference type="EMBL" id="BLAL01000162">
    <property type="protein sequence ID" value="GES87126.1"/>
    <property type="molecule type" value="Genomic_DNA"/>
</dbReference>
<feature type="transmembrane region" description="Helical" evidence="5">
    <location>
        <begin position="281"/>
        <end position="303"/>
    </location>
</feature>
<dbReference type="GO" id="GO:0016020">
    <property type="term" value="C:membrane"/>
    <property type="evidence" value="ECO:0007669"/>
    <property type="project" value="UniProtKB-SubCell"/>
</dbReference>
<keyword evidence="2 5" id="KW-0812">Transmembrane</keyword>
<gene>
    <name evidence="7" type="ORF">RCL2_001414300</name>
    <name evidence="6" type="ORF">RclHR1_04350011</name>
</gene>
<accession>A0A2Z6RU74</accession>
<feature type="transmembrane region" description="Helical" evidence="5">
    <location>
        <begin position="315"/>
        <end position="338"/>
    </location>
</feature>
<dbReference type="STRING" id="94130.A0A2Z6RU74"/>
<name>A0A2Z6RU74_9GLOM</name>
<dbReference type="Proteomes" id="UP000247702">
    <property type="component" value="Unassembled WGS sequence"/>
</dbReference>
<dbReference type="PANTHER" id="PTHR11040">
    <property type="entry name" value="ZINC/IRON TRANSPORTER"/>
    <property type="match status" value="1"/>
</dbReference>
<sequence>MNDCNTIPKENNLQGWILTFASGMACCLGASVVFSDLFFQRFFCAKYFQIIHNPKFLVASLSLGAGVMLYSSLYTMLNEAKESFGRASKSKNHEGIYLMTFYFLGVIGSAAINRLIHFFLFKESSHHHHHLHNIEDHNMLNHNVSHVSQNERSPLLKNHINHMNEIPYCIDGCSVCIPESDTEEPVDEPLFCQDSSHDDHHSHSIVSSNDQSNQLMRIGIQTALAISIHKFPEGLITFVTSQVSPTIGLALFVAIAMHNVSEGLTIALPLYMATHSRIKSFLYASLLGGLSQPIGALIGYLFLKESEIECWDHNFIYGMIFSSVSGLMSVICIQGMLPQAIKNDRSDGQLVSLFFFIGVLIMGVSSALLEQAGLEP</sequence>
<dbReference type="InterPro" id="IPR003689">
    <property type="entry name" value="ZIP"/>
</dbReference>
<feature type="transmembrane region" description="Helical" evidence="5">
    <location>
        <begin position="96"/>
        <end position="116"/>
    </location>
</feature>
<feature type="transmembrane region" description="Helical" evidence="5">
    <location>
        <begin position="56"/>
        <end position="76"/>
    </location>
</feature>
<keyword evidence="4 5" id="KW-0472">Membrane</keyword>
<dbReference type="EMBL" id="BEXD01003724">
    <property type="protein sequence ID" value="GBC01835.1"/>
    <property type="molecule type" value="Genomic_DNA"/>
</dbReference>
<reference evidence="7" key="2">
    <citation type="submission" date="2019-10" db="EMBL/GenBank/DDBJ databases">
        <title>Conservation and host-specific expression of non-tandemly repeated heterogenous ribosome RNA gene in arbuscular mycorrhizal fungi.</title>
        <authorList>
            <person name="Maeda T."/>
            <person name="Kobayashi Y."/>
            <person name="Nakagawa T."/>
            <person name="Ezawa T."/>
            <person name="Yamaguchi K."/>
            <person name="Bino T."/>
            <person name="Nishimoto Y."/>
            <person name="Shigenobu S."/>
            <person name="Kawaguchi M."/>
        </authorList>
    </citation>
    <scope>NUCLEOTIDE SEQUENCE</scope>
    <source>
        <strain evidence="7">HR1</strain>
    </source>
</reference>
<comment type="subcellular location">
    <subcellularLocation>
        <location evidence="1">Membrane</location>
        <topology evidence="1">Multi-pass membrane protein</topology>
    </subcellularLocation>
</comment>
<evidence type="ECO:0000313" key="7">
    <source>
        <dbReference type="EMBL" id="GES87126.1"/>
    </source>
</evidence>
<dbReference type="Pfam" id="PF02535">
    <property type="entry name" value="Zip"/>
    <property type="match status" value="1"/>
</dbReference>
<evidence type="ECO:0000256" key="5">
    <source>
        <dbReference type="SAM" id="Phobius"/>
    </source>
</evidence>
<evidence type="ECO:0000256" key="1">
    <source>
        <dbReference type="ARBA" id="ARBA00004141"/>
    </source>
</evidence>